<dbReference type="Ensembl" id="ENSSPAT00000025177.1">
    <property type="protein sequence ID" value="ENSSPAP00000024768.1"/>
    <property type="gene ID" value="ENSSPAG00000018710.1"/>
</dbReference>
<dbReference type="InterPro" id="IPR051261">
    <property type="entry name" value="NLR"/>
</dbReference>
<keyword evidence="1" id="KW-0433">Leucine-rich repeat</keyword>
<dbReference type="InterPro" id="IPR032675">
    <property type="entry name" value="LRR_dom_sf"/>
</dbReference>
<dbReference type="GeneTree" id="ENSGT01150000286904"/>
<proteinExistence type="predicted"/>
<protein>
    <submittedName>
        <fullName evidence="3">Uncharacterized protein</fullName>
    </submittedName>
</protein>
<dbReference type="AlphaFoldDB" id="A0A3B5ATL5"/>
<dbReference type="Pfam" id="PF13516">
    <property type="entry name" value="LRR_6"/>
    <property type="match status" value="4"/>
</dbReference>
<evidence type="ECO:0000256" key="1">
    <source>
        <dbReference type="ARBA" id="ARBA00022614"/>
    </source>
</evidence>
<sequence>MGKLFPTARVWITTTPEAAGLIPPGCIHVVTEMRGFTDAKEEEYLRKRVRNKELASRIISHIQASRNLHIMCHNPVFCWITATVLEDMLKTNEAGELPKTLTEMYSHFLLVQCKLANEGLSVKSCKALASVLSSGSCNLKELDLSDNNVENTGVKELARGLKDPLCRLETLRLSFCDLSEQSCDVLASVLTSQSSSLRELELNNNKLQDSGVKLLSVGLESPRCQLEALRSLSERSCESLASALSSKTSSLKELDLSSNDLQDSGVKQLSFCNKTLTSIQYLPQYKAQLSTLNGVSVYRLSGCLVTEEGCSSLASALSFNSSHLRELDLTYNHPGDSGVRLLSDGLEDPQWKLETLKKLNAVNDETEEVKILTEEGTKNQSLTVI</sequence>
<reference evidence="3" key="1">
    <citation type="submission" date="2023-09" db="UniProtKB">
        <authorList>
            <consortium name="Ensembl"/>
        </authorList>
    </citation>
    <scope>IDENTIFICATION</scope>
</reference>
<evidence type="ECO:0000313" key="3">
    <source>
        <dbReference type="Ensembl" id="ENSSPAP00000024768.1"/>
    </source>
</evidence>
<dbReference type="PANTHER" id="PTHR24106">
    <property type="entry name" value="NACHT, LRR AND CARD DOMAINS-CONTAINING"/>
    <property type="match status" value="1"/>
</dbReference>
<accession>A0A3B5ATL5</accession>
<keyword evidence="2" id="KW-0677">Repeat</keyword>
<organism evidence="3">
    <name type="scientific">Stegastes partitus</name>
    <name type="common">bicolor damselfish</name>
    <dbReference type="NCBI Taxonomy" id="144197"/>
    <lineage>
        <taxon>Eukaryota</taxon>
        <taxon>Metazoa</taxon>
        <taxon>Chordata</taxon>
        <taxon>Craniata</taxon>
        <taxon>Vertebrata</taxon>
        <taxon>Euteleostomi</taxon>
        <taxon>Actinopterygii</taxon>
        <taxon>Neopterygii</taxon>
        <taxon>Teleostei</taxon>
        <taxon>Neoteleostei</taxon>
        <taxon>Acanthomorphata</taxon>
        <taxon>Ovalentaria</taxon>
        <taxon>Pomacentridae</taxon>
        <taxon>Stegastes</taxon>
    </lineage>
</organism>
<dbReference type="SUPFAM" id="SSF52047">
    <property type="entry name" value="RNI-like"/>
    <property type="match status" value="1"/>
</dbReference>
<dbReference type="SMART" id="SM00368">
    <property type="entry name" value="LRR_RI"/>
    <property type="match status" value="6"/>
</dbReference>
<dbReference type="Gene3D" id="3.80.10.10">
    <property type="entry name" value="Ribonuclease Inhibitor"/>
    <property type="match status" value="2"/>
</dbReference>
<evidence type="ECO:0000256" key="2">
    <source>
        <dbReference type="ARBA" id="ARBA00022737"/>
    </source>
</evidence>
<name>A0A3B5ATL5_9TELE</name>
<dbReference type="InterPro" id="IPR001611">
    <property type="entry name" value="Leu-rich_rpt"/>
</dbReference>